<keyword evidence="1" id="KW-1133">Transmembrane helix</keyword>
<dbReference type="Gene3D" id="3.30.1150.10">
    <property type="match status" value="1"/>
</dbReference>
<reference evidence="2 3" key="1">
    <citation type="submission" date="2020-02" db="EMBL/GenBank/DDBJ databases">
        <title>Complete genome sequence of Flavobacteriaceae bacterium.</title>
        <authorList>
            <person name="Kim S.-J."/>
            <person name="Kim Y.-S."/>
            <person name="Kim K.-H."/>
        </authorList>
    </citation>
    <scope>NUCLEOTIDE SEQUENCE [LARGE SCALE GENOMIC DNA]</scope>
    <source>
        <strain evidence="2 3">RR4-40</strain>
    </source>
</reference>
<dbReference type="Proteomes" id="UP000505306">
    <property type="component" value="Chromosome"/>
</dbReference>
<protein>
    <submittedName>
        <fullName evidence="2">Uncharacterized protein</fullName>
    </submittedName>
</protein>
<evidence type="ECO:0000256" key="1">
    <source>
        <dbReference type="SAM" id="Phobius"/>
    </source>
</evidence>
<gene>
    <name evidence="2" type="ORF">G5B37_11420</name>
</gene>
<feature type="transmembrane region" description="Helical" evidence="1">
    <location>
        <begin position="32"/>
        <end position="49"/>
    </location>
</feature>
<keyword evidence="1" id="KW-0812">Transmembrane</keyword>
<proteinExistence type="predicted"/>
<dbReference type="KEGG" id="mgel:G5B37_11420"/>
<evidence type="ECO:0000313" key="2">
    <source>
        <dbReference type="EMBL" id="QIE60147.1"/>
    </source>
</evidence>
<dbReference type="RefSeq" id="WP_164680159.1">
    <property type="nucleotide sequence ID" value="NZ_CP049057.1"/>
</dbReference>
<organism evidence="2 3">
    <name type="scientific">Rasiella rasia</name>
    <dbReference type="NCBI Taxonomy" id="2744027"/>
    <lineage>
        <taxon>Bacteria</taxon>
        <taxon>Pseudomonadati</taxon>
        <taxon>Bacteroidota</taxon>
        <taxon>Flavobacteriia</taxon>
        <taxon>Flavobacteriales</taxon>
        <taxon>Flavobacteriaceae</taxon>
        <taxon>Rasiella</taxon>
    </lineage>
</organism>
<sequence>MKPSSNVCGTTTKVPSKREAKKQINIRWNSKIFFQIGLIVSLLAMFFVMELEIGLKQQVAVAKDNAIWETPPTITYVVKKEEAVKPEEKPKKVVKREPIKVTTAVSHTFTKVDDSAPVLEGKTIAEGDTAIKVPVQSGDENGTNKVATKNILGVEFVPVFPGCERADGNDAKISCMSSKIRAFISRKFDSGKFDYFEPGSIQSIYTVFTIDAQGAIVDIKARAADKKLEDEARRVISGLPIMKPGKQGATAVNVTYAVPISFQVNN</sequence>
<evidence type="ECO:0000313" key="3">
    <source>
        <dbReference type="Proteomes" id="UP000505306"/>
    </source>
</evidence>
<dbReference type="AlphaFoldDB" id="A0A6G6GNQ2"/>
<dbReference type="EMBL" id="CP049057">
    <property type="protein sequence ID" value="QIE60147.1"/>
    <property type="molecule type" value="Genomic_DNA"/>
</dbReference>
<keyword evidence="3" id="KW-1185">Reference proteome</keyword>
<accession>A0A6G6GNQ2</accession>
<keyword evidence="1" id="KW-0472">Membrane</keyword>
<dbReference type="SUPFAM" id="SSF74653">
    <property type="entry name" value="TolA/TonB C-terminal domain"/>
    <property type="match status" value="1"/>
</dbReference>
<name>A0A6G6GNQ2_9FLAO</name>